<feature type="domain" description="C2H2-type" evidence="3">
    <location>
        <begin position="215"/>
        <end position="243"/>
    </location>
</feature>
<dbReference type="PROSITE" id="PS50157">
    <property type="entry name" value="ZINC_FINGER_C2H2_2"/>
    <property type="match status" value="1"/>
</dbReference>
<feature type="compositionally biased region" description="Low complexity" evidence="2">
    <location>
        <begin position="69"/>
        <end position="89"/>
    </location>
</feature>
<dbReference type="PROSITE" id="PS00028">
    <property type="entry name" value="ZINC_FINGER_C2H2_1"/>
    <property type="match status" value="1"/>
</dbReference>
<dbReference type="eggNOG" id="ENOG502QRA6">
    <property type="taxonomic scope" value="Eukaryota"/>
</dbReference>
<evidence type="ECO:0000259" key="3">
    <source>
        <dbReference type="PROSITE" id="PS50157"/>
    </source>
</evidence>
<feature type="region of interest" description="Disordered" evidence="2">
    <location>
        <begin position="156"/>
        <end position="188"/>
    </location>
</feature>
<dbReference type="PANTHER" id="PTHR31681:SF12">
    <property type="entry name" value="C2H2-LIKE ZINC FINGER PROTEIN"/>
    <property type="match status" value="1"/>
</dbReference>
<organism evidence="4 5">
    <name type="scientific">Leersia perrieri</name>
    <dbReference type="NCBI Taxonomy" id="77586"/>
    <lineage>
        <taxon>Eukaryota</taxon>
        <taxon>Viridiplantae</taxon>
        <taxon>Streptophyta</taxon>
        <taxon>Embryophyta</taxon>
        <taxon>Tracheophyta</taxon>
        <taxon>Spermatophyta</taxon>
        <taxon>Magnoliopsida</taxon>
        <taxon>Liliopsida</taxon>
        <taxon>Poales</taxon>
        <taxon>Poaceae</taxon>
        <taxon>BOP clade</taxon>
        <taxon>Oryzoideae</taxon>
        <taxon>Oryzeae</taxon>
        <taxon>Oryzinae</taxon>
        <taxon>Leersia</taxon>
    </lineage>
</organism>
<proteinExistence type="predicted"/>
<keyword evidence="1" id="KW-0862">Zinc</keyword>
<evidence type="ECO:0000256" key="1">
    <source>
        <dbReference type="PROSITE-ProRule" id="PRU00042"/>
    </source>
</evidence>
<name>A0A0D9W1U6_9ORYZ</name>
<keyword evidence="1" id="KW-0479">Metal-binding</keyword>
<feature type="compositionally biased region" description="Pro residues" evidence="2">
    <location>
        <begin position="47"/>
        <end position="63"/>
    </location>
</feature>
<keyword evidence="1" id="KW-0863">Zinc-finger</keyword>
<feature type="compositionally biased region" description="Polar residues" evidence="2">
    <location>
        <begin position="156"/>
        <end position="169"/>
    </location>
</feature>
<dbReference type="GO" id="GO:0008270">
    <property type="term" value="F:zinc ion binding"/>
    <property type="evidence" value="ECO:0007669"/>
    <property type="project" value="UniProtKB-KW"/>
</dbReference>
<dbReference type="Gene3D" id="3.90.228.10">
    <property type="match status" value="1"/>
</dbReference>
<dbReference type="SUPFAM" id="SSF56399">
    <property type="entry name" value="ADP-ribosylation"/>
    <property type="match status" value="1"/>
</dbReference>
<dbReference type="Gramene" id="LPERR04G00350.1">
    <property type="protein sequence ID" value="LPERR04G00350.1"/>
    <property type="gene ID" value="LPERR04G00350"/>
</dbReference>
<dbReference type="HOGENOM" id="CLU_039572_3_1_1"/>
<reference evidence="4" key="3">
    <citation type="submission" date="2015-04" db="UniProtKB">
        <authorList>
            <consortium name="EnsemblPlants"/>
        </authorList>
    </citation>
    <scope>IDENTIFICATION</scope>
</reference>
<protein>
    <recommendedName>
        <fullName evidence="3">C2H2-type domain-containing protein</fullName>
    </recommendedName>
</protein>
<dbReference type="PANTHER" id="PTHR31681">
    <property type="entry name" value="C2H2-LIKE ZINC FINGER PROTEIN"/>
    <property type="match status" value="1"/>
</dbReference>
<evidence type="ECO:0000313" key="5">
    <source>
        <dbReference type="Proteomes" id="UP000032180"/>
    </source>
</evidence>
<dbReference type="EnsemblPlants" id="LPERR04G00350.1">
    <property type="protein sequence ID" value="LPERR04G00350.1"/>
    <property type="gene ID" value="LPERR04G00350"/>
</dbReference>
<dbReference type="AlphaFoldDB" id="A0A0D9W1U6"/>
<dbReference type="Proteomes" id="UP000032180">
    <property type="component" value="Chromosome 4"/>
</dbReference>
<reference evidence="4 5" key="1">
    <citation type="submission" date="2012-08" db="EMBL/GenBank/DDBJ databases">
        <title>Oryza genome evolution.</title>
        <authorList>
            <person name="Wing R.A."/>
        </authorList>
    </citation>
    <scope>NUCLEOTIDE SEQUENCE</scope>
</reference>
<evidence type="ECO:0000313" key="4">
    <source>
        <dbReference type="EnsemblPlants" id="LPERR04G00350.1"/>
    </source>
</evidence>
<feature type="region of interest" description="Disordered" evidence="2">
    <location>
        <begin position="1"/>
        <end position="89"/>
    </location>
</feature>
<dbReference type="STRING" id="77586.A0A0D9W1U6"/>
<dbReference type="InterPro" id="IPR013087">
    <property type="entry name" value="Znf_C2H2_type"/>
</dbReference>
<reference evidence="5" key="2">
    <citation type="submission" date="2013-12" db="EMBL/GenBank/DDBJ databases">
        <authorList>
            <person name="Yu Y."/>
            <person name="Lee S."/>
            <person name="de Baynast K."/>
            <person name="Wissotski M."/>
            <person name="Liu L."/>
            <person name="Talag J."/>
            <person name="Goicoechea J."/>
            <person name="Angelova A."/>
            <person name="Jetty R."/>
            <person name="Kudrna D."/>
            <person name="Golser W."/>
            <person name="Rivera L."/>
            <person name="Zhang J."/>
            <person name="Wing R."/>
        </authorList>
    </citation>
    <scope>NUCLEOTIDE SEQUENCE</scope>
</reference>
<accession>A0A0D9W1U6</accession>
<keyword evidence="5" id="KW-1185">Reference proteome</keyword>
<feature type="compositionally biased region" description="Low complexity" evidence="2">
    <location>
        <begin position="1"/>
        <end position="26"/>
    </location>
</feature>
<sequence length="422" mass="44314">MALSTVLLPSSSSSSSSKTTAATVTETSDRRRHHHHQSHTKRKKKPPPPPSLSPTPRTPPPPGSVSHRAMAAASSSKIKSGSSKQKKQVVAAAAGKKALKTTTPPASSWEQVKSLLSCRSATAASRVHDPAAARHGAGACGASLCAIRDVVDAASSSTTLDRDTTPLTGRSSRRRAGGHHQQPSSSLRGLSGCYECRAINVEPISRRYPRPRELCACSQCGEMFTKAESLEHHQAIRHAGSYCLVHNAARTVARFEAYRDAVRTAAARAAARAAADGNELLRFHSAPLACPLGLNGATSLCSSSDDDDPAAPCGVCAAIRHGFAPWVAAHPLGVRTTASSGRAHDCATATAKQSGCRAMLVCRVIAGRVRRSDGEEEGAFDSVAGDEAASTSVYGNLEELFVANPRAILPCFVVIYRVADHH</sequence>
<evidence type="ECO:0000256" key="2">
    <source>
        <dbReference type="SAM" id="MobiDB-lite"/>
    </source>
</evidence>
<feature type="compositionally biased region" description="Basic residues" evidence="2">
    <location>
        <begin position="30"/>
        <end position="46"/>
    </location>
</feature>